<evidence type="ECO:0000313" key="1">
    <source>
        <dbReference type="EMBL" id="GAI16747.1"/>
    </source>
</evidence>
<organism evidence="1">
    <name type="scientific">marine sediment metagenome</name>
    <dbReference type="NCBI Taxonomy" id="412755"/>
    <lineage>
        <taxon>unclassified sequences</taxon>
        <taxon>metagenomes</taxon>
        <taxon>ecological metagenomes</taxon>
    </lineage>
</organism>
<comment type="caution">
    <text evidence="1">The sequence shown here is derived from an EMBL/GenBank/DDBJ whole genome shotgun (WGS) entry which is preliminary data.</text>
</comment>
<sequence>MPEKDTVFSSKMKYTGIVSFKDFYKFCYDWLKDETKLTFVKEEKYSEKITAKGKDIDVTWKGERKVTDYFKFQIEVKFRVVGLTDVEVTQQGIKIKTNQGIVEIKVKGILIRDYEGKFETTAFMKFLRSIYEKWVIPSRVIQFEEKLISASDEFLNQAKAYLDLEGKR</sequence>
<name>X1LBP6_9ZZZZ</name>
<dbReference type="EMBL" id="BARV01004249">
    <property type="protein sequence ID" value="GAI16747.1"/>
    <property type="molecule type" value="Genomic_DNA"/>
</dbReference>
<proteinExistence type="predicted"/>
<accession>X1LBP6</accession>
<reference evidence="1" key="1">
    <citation type="journal article" date="2014" name="Front. Microbiol.">
        <title>High frequency of phylogenetically diverse reductive dehalogenase-homologous genes in deep subseafloor sedimentary metagenomes.</title>
        <authorList>
            <person name="Kawai M."/>
            <person name="Futagami T."/>
            <person name="Toyoda A."/>
            <person name="Takaki Y."/>
            <person name="Nishi S."/>
            <person name="Hori S."/>
            <person name="Arai W."/>
            <person name="Tsubouchi T."/>
            <person name="Morono Y."/>
            <person name="Uchiyama I."/>
            <person name="Ito T."/>
            <person name="Fujiyama A."/>
            <person name="Inagaki F."/>
            <person name="Takami H."/>
        </authorList>
    </citation>
    <scope>NUCLEOTIDE SEQUENCE</scope>
    <source>
        <strain evidence="1">Expedition CK06-06</strain>
    </source>
</reference>
<dbReference type="AlphaFoldDB" id="X1LBP6"/>
<protein>
    <submittedName>
        <fullName evidence="1">Uncharacterized protein</fullName>
    </submittedName>
</protein>
<gene>
    <name evidence="1" type="ORF">S06H3_09567</name>
</gene>